<name>A0A7R9CXU3_TIMCR</name>
<feature type="region of interest" description="Disordered" evidence="2">
    <location>
        <begin position="837"/>
        <end position="904"/>
    </location>
</feature>
<feature type="compositionally biased region" description="Polar residues" evidence="2">
    <location>
        <begin position="841"/>
        <end position="863"/>
    </location>
</feature>
<dbReference type="PANTHER" id="PTHR24110">
    <property type="entry name" value="CENTROSOMAL PROTEIN OF 78 KDA"/>
    <property type="match status" value="1"/>
</dbReference>
<feature type="region of interest" description="Disordered" evidence="2">
    <location>
        <begin position="642"/>
        <end position="673"/>
    </location>
</feature>
<dbReference type="PANTHER" id="PTHR24110:SF3">
    <property type="entry name" value="CENTROSOMAL PROTEIN OF 78 KDA"/>
    <property type="match status" value="1"/>
</dbReference>
<dbReference type="GO" id="GO:0044782">
    <property type="term" value="P:cilium organization"/>
    <property type="evidence" value="ECO:0007669"/>
    <property type="project" value="TreeGrafter"/>
</dbReference>
<dbReference type="EMBL" id="OC319110">
    <property type="protein sequence ID" value="CAD7404282.1"/>
    <property type="molecule type" value="Genomic_DNA"/>
</dbReference>
<dbReference type="Pfam" id="PF13516">
    <property type="entry name" value="LRR_6"/>
    <property type="match status" value="2"/>
</dbReference>
<protein>
    <recommendedName>
        <fullName evidence="4">Centrosomal protein of 78 kDa</fullName>
    </recommendedName>
</protein>
<feature type="compositionally biased region" description="Polar residues" evidence="2">
    <location>
        <begin position="876"/>
        <end position="897"/>
    </location>
</feature>
<reference evidence="3" key="1">
    <citation type="submission" date="2020-11" db="EMBL/GenBank/DDBJ databases">
        <authorList>
            <person name="Tran Van P."/>
        </authorList>
    </citation>
    <scope>NUCLEOTIDE SEQUENCE</scope>
</reference>
<feature type="region of interest" description="Disordered" evidence="2">
    <location>
        <begin position="338"/>
        <end position="358"/>
    </location>
</feature>
<feature type="region of interest" description="Disordered" evidence="2">
    <location>
        <begin position="378"/>
        <end position="404"/>
    </location>
</feature>
<evidence type="ECO:0000256" key="1">
    <source>
        <dbReference type="SAM" id="Coils"/>
    </source>
</evidence>
<feature type="coiled-coil region" evidence="1">
    <location>
        <begin position="519"/>
        <end position="546"/>
    </location>
</feature>
<dbReference type="SMART" id="SM00368">
    <property type="entry name" value="LRR_RI"/>
    <property type="match status" value="2"/>
</dbReference>
<dbReference type="GO" id="GO:0036064">
    <property type="term" value="C:ciliary basal body"/>
    <property type="evidence" value="ECO:0007669"/>
    <property type="project" value="TreeGrafter"/>
</dbReference>
<dbReference type="InterPro" id="IPR032675">
    <property type="entry name" value="LRR_dom_sf"/>
</dbReference>
<dbReference type="InterPro" id="IPR001611">
    <property type="entry name" value="Leu-rich_rpt"/>
</dbReference>
<feature type="compositionally biased region" description="Polar residues" evidence="2">
    <location>
        <begin position="388"/>
        <end position="404"/>
    </location>
</feature>
<dbReference type="AlphaFoldDB" id="A0A7R9CXU3"/>
<evidence type="ECO:0000256" key="2">
    <source>
        <dbReference type="SAM" id="MobiDB-lite"/>
    </source>
</evidence>
<evidence type="ECO:0008006" key="4">
    <source>
        <dbReference type="Google" id="ProtNLM"/>
    </source>
</evidence>
<proteinExistence type="predicted"/>
<dbReference type="Gene3D" id="3.80.10.10">
    <property type="entry name" value="Ribonuclease Inhibitor"/>
    <property type="match status" value="2"/>
</dbReference>
<organism evidence="3">
    <name type="scientific">Timema cristinae</name>
    <name type="common">Walking stick</name>
    <dbReference type="NCBI Taxonomy" id="61476"/>
    <lineage>
        <taxon>Eukaryota</taxon>
        <taxon>Metazoa</taxon>
        <taxon>Ecdysozoa</taxon>
        <taxon>Arthropoda</taxon>
        <taxon>Hexapoda</taxon>
        <taxon>Insecta</taxon>
        <taxon>Pterygota</taxon>
        <taxon>Neoptera</taxon>
        <taxon>Polyneoptera</taxon>
        <taxon>Phasmatodea</taxon>
        <taxon>Timematodea</taxon>
        <taxon>Timematoidea</taxon>
        <taxon>Timematidae</taxon>
        <taxon>Timema</taxon>
    </lineage>
</organism>
<dbReference type="GO" id="GO:0005813">
    <property type="term" value="C:centrosome"/>
    <property type="evidence" value="ECO:0007669"/>
    <property type="project" value="TreeGrafter"/>
</dbReference>
<keyword evidence="1" id="KW-0175">Coiled coil</keyword>
<evidence type="ECO:0000313" key="3">
    <source>
        <dbReference type="EMBL" id="CAD7404282.1"/>
    </source>
</evidence>
<dbReference type="PRINTS" id="PR02062">
    <property type="entry name" value="CENTROSOME78"/>
</dbReference>
<sequence length="904" mass="101485">MLPSTQDRRHQRNSFHVYYVDLCKRRGLVPLPGVRAHRERSCLDINGDRVNFDHWGPILNALSLDRSLHFIAIRSKQFGKKLLNDVNTELKAHAVTKSPVIYTRYVLTLLLDAVSECLFKTRTLASIEIEGLPLTKEYIVIITSALKQCPTLQNISFHRSEIGDEGCEVLCSDIKNVPNIVSLDLSHCKVSKMGARAIADLLKYQKIHRMSECWKHTLRYREPDLEAVKGIKRVTLNNNRGVGDDGVLTLLEVIWDDLWLKALDLQDCGLSDRGVRSILDMLTFNTSLTIVDVQVNPGVSDDLVAQVMRMLYHNNISVRPEIVPMIFAVPLDQYCKPRASQEEPNTDGGQQGHLSDDEPIQHSQANEEVSHADLAWEENVPGSKETSHTASSPPESPHQTWGASTQAEMSGYNVWYTENGGAAGALSSLVQSTSPFFCRRVTTVSCGLPVPPFPPWAWLATHGLDAPGALGCMARLLTLILDSHLCASAVHESLALGWTDLLPLVELLFSPLRPSTCHVEELEKLLKESREERDKVLAERDQINTERDKVVANLQAEVSRLMVERDEALKGQQQLLQIVQQYEVNKEGCVLVEEAMLATLQATFEDLCRAYPFVTTGKKSSGSTDLHSKKQKVAEFFERVCPDPQPVNHRTKKSHSSPAHGRSSHLNVEDQNPRIDLSKVSRSACLFRENARKQHCHLDVPYMGSTISSSSDLDSLISDVSAKKNLSVTNLVGTDKKAPNLLSLPRNVTKSTPNNYFSTDEVDSDNLDRITTFQDRLQGEAKSMKHNIFEDYLKRDDGETEKSYDSIDYDTYFKPFPLDNPQGNIMVHKEMYGHRSMGVSMPSQSKSDMSMELNSKPNKYLSRTKQKSLENESNIDKSSPNQSWSIFSKSSTSQRQYSTDDDSY</sequence>
<accession>A0A7R9CXU3</accession>
<gene>
    <name evidence="3" type="ORF">TCEB3V08_LOCUS7423</name>
</gene>
<dbReference type="SUPFAM" id="SSF52047">
    <property type="entry name" value="RNI-like"/>
    <property type="match status" value="1"/>
</dbReference>
<dbReference type="InterPro" id="IPR026212">
    <property type="entry name" value="Cep78"/>
</dbReference>